<dbReference type="AlphaFoldDB" id="A0AAN5D6I2"/>
<feature type="non-terminal residue" evidence="2">
    <location>
        <position position="1"/>
    </location>
</feature>
<accession>A0AAN5D6I2</accession>
<feature type="region of interest" description="Disordered" evidence="1">
    <location>
        <begin position="1"/>
        <end position="28"/>
    </location>
</feature>
<comment type="caution">
    <text evidence="2">The sequence shown here is derived from an EMBL/GenBank/DDBJ whole genome shotgun (WGS) entry which is preliminary data.</text>
</comment>
<evidence type="ECO:0000313" key="2">
    <source>
        <dbReference type="EMBL" id="GMR57311.1"/>
    </source>
</evidence>
<gene>
    <name evidence="2" type="ORF">PMAYCL1PPCAC_27506</name>
</gene>
<keyword evidence="3" id="KW-1185">Reference proteome</keyword>
<feature type="compositionally biased region" description="Basic and acidic residues" evidence="1">
    <location>
        <begin position="60"/>
        <end position="69"/>
    </location>
</feature>
<dbReference type="Proteomes" id="UP001328107">
    <property type="component" value="Unassembled WGS sequence"/>
</dbReference>
<reference evidence="3" key="1">
    <citation type="submission" date="2022-10" db="EMBL/GenBank/DDBJ databases">
        <title>Genome assembly of Pristionchus species.</title>
        <authorList>
            <person name="Yoshida K."/>
            <person name="Sommer R.J."/>
        </authorList>
    </citation>
    <scope>NUCLEOTIDE SEQUENCE [LARGE SCALE GENOMIC DNA]</scope>
    <source>
        <strain evidence="3">RS5460</strain>
    </source>
</reference>
<evidence type="ECO:0000256" key="1">
    <source>
        <dbReference type="SAM" id="MobiDB-lite"/>
    </source>
</evidence>
<evidence type="ECO:0000313" key="3">
    <source>
        <dbReference type="Proteomes" id="UP001328107"/>
    </source>
</evidence>
<sequence length="112" mass="12619">EGNQAEDAPSRGDGERQPEKDAQTGRHLLEHGDVVLQLGQIRRRGEVRPEQEQVAGYGQEHLRDRRYERSRKADREAVYLLHHVLPRSCSGPRGLPSSVDQFASVLSSSFSM</sequence>
<proteinExistence type="predicted"/>
<feature type="region of interest" description="Disordered" evidence="1">
    <location>
        <begin position="45"/>
        <end position="69"/>
    </location>
</feature>
<protein>
    <submittedName>
        <fullName evidence="2">Uncharacterized protein</fullName>
    </submittedName>
</protein>
<organism evidence="2 3">
    <name type="scientific">Pristionchus mayeri</name>
    <dbReference type="NCBI Taxonomy" id="1317129"/>
    <lineage>
        <taxon>Eukaryota</taxon>
        <taxon>Metazoa</taxon>
        <taxon>Ecdysozoa</taxon>
        <taxon>Nematoda</taxon>
        <taxon>Chromadorea</taxon>
        <taxon>Rhabditida</taxon>
        <taxon>Rhabditina</taxon>
        <taxon>Diplogasteromorpha</taxon>
        <taxon>Diplogasteroidea</taxon>
        <taxon>Neodiplogasteridae</taxon>
        <taxon>Pristionchus</taxon>
    </lineage>
</organism>
<name>A0AAN5D6I2_9BILA</name>
<feature type="compositionally biased region" description="Basic and acidic residues" evidence="1">
    <location>
        <begin position="8"/>
        <end position="28"/>
    </location>
</feature>
<dbReference type="EMBL" id="BTRK01000006">
    <property type="protein sequence ID" value="GMR57311.1"/>
    <property type="molecule type" value="Genomic_DNA"/>
</dbReference>